<keyword evidence="2 5" id="KW-0238">DNA-binding</keyword>
<dbReference type="Gene3D" id="1.10.10.60">
    <property type="entry name" value="Homeodomain-like"/>
    <property type="match status" value="2"/>
</dbReference>
<keyword evidence="3 5" id="KW-0371">Homeobox</keyword>
<dbReference type="Pfam" id="PF00046">
    <property type="entry name" value="Homeodomain"/>
    <property type="match status" value="1"/>
</dbReference>
<evidence type="ECO:0000313" key="7">
    <source>
        <dbReference type="EMBL" id="KAA0191334.1"/>
    </source>
</evidence>
<dbReference type="InterPro" id="IPR050453">
    <property type="entry name" value="LIM_Homeobox_TF"/>
</dbReference>
<feature type="domain" description="Homeobox" evidence="6">
    <location>
        <begin position="15"/>
        <end position="80"/>
    </location>
</feature>
<reference evidence="7" key="1">
    <citation type="submission" date="2014-08" db="EMBL/GenBank/DDBJ databases">
        <authorList>
            <person name="Murali S."/>
            <person name="Richards S."/>
            <person name="Bandaranaike D."/>
            <person name="Bellair M."/>
            <person name="Blankenburg K."/>
            <person name="Chao H."/>
            <person name="Dinh H."/>
            <person name="Doddapaneni H."/>
            <person name="Dugan-Rocha S."/>
            <person name="Elkadiri S."/>
            <person name="Gnanaolivu R."/>
            <person name="Hughes D."/>
            <person name="Lee S."/>
            <person name="Li M."/>
            <person name="Ming W."/>
            <person name="Munidasa M."/>
            <person name="Muniz J."/>
            <person name="Nguyen L."/>
            <person name="Osuji N."/>
            <person name="Pu L.-L."/>
            <person name="Puazo M."/>
            <person name="Skinner E."/>
            <person name="Qu C."/>
            <person name="Quiroz J."/>
            <person name="Raj R."/>
            <person name="Weissenberger G."/>
            <person name="Xin Y."/>
            <person name="Zou X."/>
            <person name="Han Y."/>
            <person name="Worley K."/>
            <person name="Muzny D."/>
            <person name="Gibbs R."/>
        </authorList>
    </citation>
    <scope>NUCLEOTIDE SEQUENCE</scope>
    <source>
        <strain evidence="7">HAZT.00-mixed</strain>
        <tissue evidence="7">Whole organism</tissue>
    </source>
</reference>
<dbReference type="Proteomes" id="UP000711488">
    <property type="component" value="Unassembled WGS sequence"/>
</dbReference>
<keyword evidence="4 5" id="KW-0539">Nucleus</keyword>
<comment type="caution">
    <text evidence="7">The sequence shown here is derived from an EMBL/GenBank/DDBJ whole genome shotgun (WGS) entry which is preliminary data.</text>
</comment>
<dbReference type="InterPro" id="IPR009057">
    <property type="entry name" value="Homeodomain-like_sf"/>
</dbReference>
<dbReference type="EMBL" id="JQDR03012373">
    <property type="protein sequence ID" value="KAA0191334.1"/>
    <property type="molecule type" value="Genomic_DNA"/>
</dbReference>
<gene>
    <name evidence="7" type="ORF">HAZT_HAZT005145</name>
</gene>
<organism evidence="7">
    <name type="scientific">Hyalella azteca</name>
    <name type="common">Amphipod</name>
    <dbReference type="NCBI Taxonomy" id="294128"/>
    <lineage>
        <taxon>Eukaryota</taxon>
        <taxon>Metazoa</taxon>
        <taxon>Ecdysozoa</taxon>
        <taxon>Arthropoda</taxon>
        <taxon>Crustacea</taxon>
        <taxon>Multicrustacea</taxon>
        <taxon>Malacostraca</taxon>
        <taxon>Eumalacostraca</taxon>
        <taxon>Peracarida</taxon>
        <taxon>Amphipoda</taxon>
        <taxon>Senticaudata</taxon>
        <taxon>Talitrida</taxon>
        <taxon>Talitroidea</taxon>
        <taxon>Hyalellidae</taxon>
        <taxon>Hyalella</taxon>
    </lineage>
</organism>
<dbReference type="PANTHER" id="PTHR24208:SF168">
    <property type="entry name" value="PROTEIN APTEROUS"/>
    <property type="match status" value="1"/>
</dbReference>
<evidence type="ECO:0000256" key="4">
    <source>
        <dbReference type="ARBA" id="ARBA00023242"/>
    </source>
</evidence>
<evidence type="ECO:0000256" key="5">
    <source>
        <dbReference type="RuleBase" id="RU000682"/>
    </source>
</evidence>
<dbReference type="InterPro" id="IPR001356">
    <property type="entry name" value="HD"/>
</dbReference>
<proteinExistence type="predicted"/>
<evidence type="ECO:0000256" key="3">
    <source>
        <dbReference type="ARBA" id="ARBA00023155"/>
    </source>
</evidence>
<sequence>MEMAYGPMTGQPVRSKRIRTSFKHHQLRTMRSYFDINHNPDAKDLKALSQKTNLSKRVLQGMVFFDINHNPDAKDLKALSQKTNLSKRVLQRKK</sequence>
<comment type="subcellular location">
    <subcellularLocation>
        <location evidence="1 5">Nucleus</location>
    </subcellularLocation>
</comment>
<name>A0A6A0GX62_HYAAZ</name>
<dbReference type="PANTHER" id="PTHR24208">
    <property type="entry name" value="LIM/HOMEOBOX PROTEIN LHX"/>
    <property type="match status" value="1"/>
</dbReference>
<dbReference type="SMART" id="SM00389">
    <property type="entry name" value="HOX"/>
    <property type="match status" value="1"/>
</dbReference>
<protein>
    <recommendedName>
        <fullName evidence="6">Homeobox domain-containing protein</fullName>
    </recommendedName>
</protein>
<dbReference type="AlphaFoldDB" id="A0A6A0GX62"/>
<dbReference type="GO" id="GO:0030182">
    <property type="term" value="P:neuron differentiation"/>
    <property type="evidence" value="ECO:0007669"/>
    <property type="project" value="TreeGrafter"/>
</dbReference>
<accession>A0A6A0GX62</accession>
<evidence type="ECO:0000256" key="2">
    <source>
        <dbReference type="ARBA" id="ARBA00023125"/>
    </source>
</evidence>
<dbReference type="GO" id="GO:0000977">
    <property type="term" value="F:RNA polymerase II transcription regulatory region sequence-specific DNA binding"/>
    <property type="evidence" value="ECO:0007669"/>
    <property type="project" value="TreeGrafter"/>
</dbReference>
<reference evidence="7" key="3">
    <citation type="submission" date="2019-06" db="EMBL/GenBank/DDBJ databases">
        <authorList>
            <person name="Poynton C."/>
            <person name="Hasenbein S."/>
            <person name="Benoit J.B."/>
            <person name="Sepulveda M.S."/>
            <person name="Poelchau M.F."/>
            <person name="Murali S.C."/>
            <person name="Chen S."/>
            <person name="Glastad K.M."/>
            <person name="Werren J.H."/>
            <person name="Vineis J.H."/>
            <person name="Bowen J.L."/>
            <person name="Friedrich M."/>
            <person name="Jones J."/>
            <person name="Robertson H.M."/>
            <person name="Feyereisen R."/>
            <person name="Mechler-Hickson A."/>
            <person name="Mathers N."/>
            <person name="Lee C.E."/>
            <person name="Colbourne J.K."/>
            <person name="Biales A."/>
            <person name="Johnston J.S."/>
            <person name="Wellborn G.A."/>
            <person name="Rosendale A.J."/>
            <person name="Cridge A.G."/>
            <person name="Munoz-Torres M.C."/>
            <person name="Bain P.A."/>
            <person name="Manny A.R."/>
            <person name="Major K.M."/>
            <person name="Lambert F.N."/>
            <person name="Vulpe C.D."/>
            <person name="Tuck P."/>
            <person name="Blalock B.J."/>
            <person name="Lin Y.-Y."/>
            <person name="Smith M.E."/>
            <person name="Ochoa-Acuna H."/>
            <person name="Chen M.-J.M."/>
            <person name="Childers C.P."/>
            <person name="Qu J."/>
            <person name="Dugan S."/>
            <person name="Lee S.L."/>
            <person name="Chao H."/>
            <person name="Dinh H."/>
            <person name="Han Y."/>
            <person name="Doddapaneni H."/>
            <person name="Worley K.C."/>
            <person name="Muzny D.M."/>
            <person name="Gibbs R.A."/>
            <person name="Richards S."/>
        </authorList>
    </citation>
    <scope>NUCLEOTIDE SEQUENCE</scope>
    <source>
        <strain evidence="7">HAZT.00-mixed</strain>
        <tissue evidence="7">Whole organism</tissue>
    </source>
</reference>
<reference evidence="7" key="2">
    <citation type="journal article" date="2018" name="Environ. Sci. Technol.">
        <title>The Toxicogenome of Hyalella azteca: A Model for Sediment Ecotoxicology and Evolutionary Toxicology.</title>
        <authorList>
            <person name="Poynton H.C."/>
            <person name="Hasenbein S."/>
            <person name="Benoit J.B."/>
            <person name="Sepulveda M.S."/>
            <person name="Poelchau M.F."/>
            <person name="Hughes D.S.T."/>
            <person name="Murali S.C."/>
            <person name="Chen S."/>
            <person name="Glastad K.M."/>
            <person name="Goodisman M.A.D."/>
            <person name="Werren J.H."/>
            <person name="Vineis J.H."/>
            <person name="Bowen J.L."/>
            <person name="Friedrich M."/>
            <person name="Jones J."/>
            <person name="Robertson H.M."/>
            <person name="Feyereisen R."/>
            <person name="Mechler-Hickson A."/>
            <person name="Mathers N."/>
            <person name="Lee C.E."/>
            <person name="Colbourne J.K."/>
            <person name="Biales A."/>
            <person name="Johnston J.S."/>
            <person name="Wellborn G.A."/>
            <person name="Rosendale A.J."/>
            <person name="Cridge A.G."/>
            <person name="Munoz-Torres M.C."/>
            <person name="Bain P.A."/>
            <person name="Manny A.R."/>
            <person name="Major K.M."/>
            <person name="Lambert F.N."/>
            <person name="Vulpe C.D."/>
            <person name="Tuck P."/>
            <person name="Blalock B.J."/>
            <person name="Lin Y.Y."/>
            <person name="Smith M.E."/>
            <person name="Ochoa-Acuna H."/>
            <person name="Chen M.M."/>
            <person name="Childers C.P."/>
            <person name="Qu J."/>
            <person name="Dugan S."/>
            <person name="Lee S.L."/>
            <person name="Chao H."/>
            <person name="Dinh H."/>
            <person name="Han Y."/>
            <person name="Doddapaneni H."/>
            <person name="Worley K.C."/>
            <person name="Muzny D.M."/>
            <person name="Gibbs R.A."/>
            <person name="Richards S."/>
        </authorList>
    </citation>
    <scope>NUCLEOTIDE SEQUENCE</scope>
    <source>
        <strain evidence="7">HAZT.00-mixed</strain>
        <tissue evidence="7">Whole organism</tissue>
    </source>
</reference>
<dbReference type="GO" id="GO:0005634">
    <property type="term" value="C:nucleus"/>
    <property type="evidence" value="ECO:0007669"/>
    <property type="project" value="UniProtKB-SubCell"/>
</dbReference>
<dbReference type="GO" id="GO:0000981">
    <property type="term" value="F:DNA-binding transcription factor activity, RNA polymerase II-specific"/>
    <property type="evidence" value="ECO:0007669"/>
    <property type="project" value="TreeGrafter"/>
</dbReference>
<evidence type="ECO:0000256" key="1">
    <source>
        <dbReference type="ARBA" id="ARBA00004123"/>
    </source>
</evidence>
<dbReference type="SUPFAM" id="SSF46689">
    <property type="entry name" value="Homeodomain-like"/>
    <property type="match status" value="1"/>
</dbReference>
<evidence type="ECO:0000259" key="6">
    <source>
        <dbReference type="SMART" id="SM00389"/>
    </source>
</evidence>